<dbReference type="AlphaFoldDB" id="A0A8T1WK18"/>
<keyword evidence="3" id="KW-1185">Reference proteome</keyword>
<evidence type="ECO:0000256" key="1">
    <source>
        <dbReference type="SAM" id="MobiDB-lite"/>
    </source>
</evidence>
<dbReference type="EMBL" id="JAGDFL010000345">
    <property type="protein sequence ID" value="KAG7392049.1"/>
    <property type="molecule type" value="Genomic_DNA"/>
</dbReference>
<evidence type="ECO:0000313" key="3">
    <source>
        <dbReference type="Proteomes" id="UP000693981"/>
    </source>
</evidence>
<name>A0A8T1WK18_9STRA</name>
<feature type="region of interest" description="Disordered" evidence="1">
    <location>
        <begin position="1"/>
        <end position="75"/>
    </location>
</feature>
<reference evidence="2" key="1">
    <citation type="submission" date="2021-02" db="EMBL/GenBank/DDBJ databases">
        <authorList>
            <person name="Palmer J.M."/>
        </authorList>
    </citation>
    <scope>NUCLEOTIDE SEQUENCE</scope>
    <source>
        <strain evidence="2">SCRP23</strain>
    </source>
</reference>
<accession>A0A8T1WK18</accession>
<organism evidence="2 3">
    <name type="scientific">Phytophthora boehmeriae</name>
    <dbReference type="NCBI Taxonomy" id="109152"/>
    <lineage>
        <taxon>Eukaryota</taxon>
        <taxon>Sar</taxon>
        <taxon>Stramenopiles</taxon>
        <taxon>Oomycota</taxon>
        <taxon>Peronosporomycetes</taxon>
        <taxon>Peronosporales</taxon>
        <taxon>Peronosporaceae</taxon>
        <taxon>Phytophthora</taxon>
    </lineage>
</organism>
<feature type="compositionally biased region" description="Basic and acidic residues" evidence="1">
    <location>
        <begin position="22"/>
        <end position="32"/>
    </location>
</feature>
<sequence length="223" mass="25224">MQEEDSSYATPETRPGPPQSTRDVRRERKDALSTEYRVSSKLVPLLQLDSPSSDQGEKNGGQSPSPPPSPKTSGPDFSKGFLPWWTYNALPWQQATYDLNMLDLLYQSLYFAPVRPNKPSCKTLLTRWTDFSSRMAVDRDEVNKEINLARDAFDATKDGRMMYIHRICVERMYPCAAVLIVLGADKMKNATDSVNKCPMCYDDGETLTNEEDLALYEALTGLY</sequence>
<protein>
    <submittedName>
        <fullName evidence="2">Uncharacterized protein</fullName>
    </submittedName>
</protein>
<gene>
    <name evidence="2" type="ORF">PHYBOEH_006490</name>
</gene>
<dbReference type="Proteomes" id="UP000693981">
    <property type="component" value="Unassembled WGS sequence"/>
</dbReference>
<proteinExistence type="predicted"/>
<comment type="caution">
    <text evidence="2">The sequence shown here is derived from an EMBL/GenBank/DDBJ whole genome shotgun (WGS) entry which is preliminary data.</text>
</comment>
<evidence type="ECO:0000313" key="2">
    <source>
        <dbReference type="EMBL" id="KAG7392049.1"/>
    </source>
</evidence>